<sequence>MNELRHAHDTGHRVADAHGRNIDLTPTDARSTHDCTCSRAMAGTRPRGHIRGTVVIRGTVILTGGLVAMVLLVVIRDIVTTVASTSVTGLILKSLLMPSHRRDR</sequence>
<dbReference type="Proteomes" id="UP001550210">
    <property type="component" value="Unassembled WGS sequence"/>
</dbReference>
<comment type="caution">
    <text evidence="3">The sequence shown here is derived from an EMBL/GenBank/DDBJ whole genome shotgun (WGS) entry which is preliminary data.</text>
</comment>
<feature type="region of interest" description="Disordered" evidence="1">
    <location>
        <begin position="1"/>
        <end position="27"/>
    </location>
</feature>
<organism evidence="3 4">
    <name type="scientific">Streptomyces ossamyceticus</name>
    <dbReference type="NCBI Taxonomy" id="249581"/>
    <lineage>
        <taxon>Bacteria</taxon>
        <taxon>Bacillati</taxon>
        <taxon>Actinomycetota</taxon>
        <taxon>Actinomycetes</taxon>
        <taxon>Kitasatosporales</taxon>
        <taxon>Streptomycetaceae</taxon>
        <taxon>Streptomyces</taxon>
    </lineage>
</organism>
<evidence type="ECO:0000313" key="4">
    <source>
        <dbReference type="Proteomes" id="UP001550210"/>
    </source>
</evidence>
<protein>
    <submittedName>
        <fullName evidence="3">Uncharacterized protein</fullName>
    </submittedName>
</protein>
<accession>A0ABV2V3K8</accession>
<name>A0ABV2V3K8_9ACTN</name>
<keyword evidence="2" id="KW-1133">Transmembrane helix</keyword>
<evidence type="ECO:0000256" key="1">
    <source>
        <dbReference type="SAM" id="MobiDB-lite"/>
    </source>
</evidence>
<evidence type="ECO:0000313" key="3">
    <source>
        <dbReference type="EMBL" id="MET9847885.1"/>
    </source>
</evidence>
<reference evidence="3 4" key="1">
    <citation type="submission" date="2024-06" db="EMBL/GenBank/DDBJ databases">
        <title>The Natural Products Discovery Center: Release of the First 8490 Sequenced Strains for Exploring Actinobacteria Biosynthetic Diversity.</title>
        <authorList>
            <person name="Kalkreuter E."/>
            <person name="Kautsar S.A."/>
            <person name="Yang D."/>
            <person name="Bader C.D."/>
            <person name="Teijaro C.N."/>
            <person name="Fluegel L."/>
            <person name="Davis C.M."/>
            <person name="Simpson J.R."/>
            <person name="Lauterbach L."/>
            <person name="Steele A.D."/>
            <person name="Gui C."/>
            <person name="Meng S."/>
            <person name="Li G."/>
            <person name="Viehrig K."/>
            <person name="Ye F."/>
            <person name="Su P."/>
            <person name="Kiefer A.F."/>
            <person name="Nichols A."/>
            <person name="Cepeda A.J."/>
            <person name="Yan W."/>
            <person name="Fan B."/>
            <person name="Jiang Y."/>
            <person name="Adhikari A."/>
            <person name="Zheng C.-J."/>
            <person name="Schuster L."/>
            <person name="Cowan T.M."/>
            <person name="Smanski M.J."/>
            <person name="Chevrette M.G."/>
            <person name="De Carvalho L.P.S."/>
            <person name="Shen B."/>
        </authorList>
    </citation>
    <scope>NUCLEOTIDE SEQUENCE [LARGE SCALE GENOMIC DNA]</scope>
    <source>
        <strain evidence="3 4">NPDC006434</strain>
    </source>
</reference>
<feature type="transmembrane region" description="Helical" evidence="2">
    <location>
        <begin position="78"/>
        <end position="96"/>
    </location>
</feature>
<gene>
    <name evidence="3" type="ORF">ABZZ21_25720</name>
</gene>
<dbReference type="RefSeq" id="WP_355399396.1">
    <property type="nucleotide sequence ID" value="NZ_JBEXPZ010000034.1"/>
</dbReference>
<dbReference type="EMBL" id="JBEXPZ010000034">
    <property type="protein sequence ID" value="MET9847885.1"/>
    <property type="molecule type" value="Genomic_DNA"/>
</dbReference>
<proteinExistence type="predicted"/>
<evidence type="ECO:0000256" key="2">
    <source>
        <dbReference type="SAM" id="Phobius"/>
    </source>
</evidence>
<keyword evidence="2" id="KW-0812">Transmembrane</keyword>
<feature type="transmembrane region" description="Helical" evidence="2">
    <location>
        <begin position="54"/>
        <end position="72"/>
    </location>
</feature>
<keyword evidence="2" id="KW-0472">Membrane</keyword>
<keyword evidence="4" id="KW-1185">Reference proteome</keyword>
<feature type="compositionally biased region" description="Basic and acidic residues" evidence="1">
    <location>
        <begin position="1"/>
        <end position="21"/>
    </location>
</feature>